<organism evidence="1 2">
    <name type="scientific">Liquorilactobacillus mali KCTC 3596 = DSM 20444</name>
    <dbReference type="NCBI Taxonomy" id="1046596"/>
    <lineage>
        <taxon>Bacteria</taxon>
        <taxon>Bacillati</taxon>
        <taxon>Bacillota</taxon>
        <taxon>Bacilli</taxon>
        <taxon>Lactobacillales</taxon>
        <taxon>Lactobacillaceae</taxon>
        <taxon>Liquorilactobacillus</taxon>
    </lineage>
</organism>
<proteinExistence type="predicted"/>
<sequence>MNKDIYEIGYGHGEEDYGRSIDDCDKAIARHNTLNGSPLSEDEEDIFYDGYSDAQDTCRADEDYIRGSGF</sequence>
<protein>
    <submittedName>
        <fullName evidence="1">Uncharacterized protein</fullName>
    </submittedName>
</protein>
<gene>
    <name evidence="1" type="ORF">FD00_GL002003</name>
</gene>
<dbReference type="PATRIC" id="fig|1046596.6.peg.2101"/>
<name>A0A0R2ED95_9LACO</name>
<evidence type="ECO:0000313" key="2">
    <source>
        <dbReference type="Proteomes" id="UP000050898"/>
    </source>
</evidence>
<dbReference type="Proteomes" id="UP000050898">
    <property type="component" value="Unassembled WGS sequence"/>
</dbReference>
<dbReference type="RefSeq" id="WP_010078273.1">
    <property type="nucleotide sequence ID" value="NZ_AYYH01000006.1"/>
</dbReference>
<comment type="caution">
    <text evidence="1">The sequence shown here is derived from an EMBL/GenBank/DDBJ whole genome shotgun (WGS) entry which is preliminary data.</text>
</comment>
<accession>A0A0R2ED95</accession>
<reference evidence="1 2" key="1">
    <citation type="journal article" date="2015" name="Genome Announc.">
        <title>Expanding the biotechnology potential of lactobacilli through comparative genomics of 213 strains and associated genera.</title>
        <authorList>
            <person name="Sun Z."/>
            <person name="Harris H.M."/>
            <person name="McCann A."/>
            <person name="Guo C."/>
            <person name="Argimon S."/>
            <person name="Zhang W."/>
            <person name="Yang X."/>
            <person name="Jeffery I.B."/>
            <person name="Cooney J.C."/>
            <person name="Kagawa T.F."/>
            <person name="Liu W."/>
            <person name="Song Y."/>
            <person name="Salvetti E."/>
            <person name="Wrobel A."/>
            <person name="Rasinkangas P."/>
            <person name="Parkhill J."/>
            <person name="Rea M.C."/>
            <person name="O'Sullivan O."/>
            <person name="Ritari J."/>
            <person name="Douillard F.P."/>
            <person name="Paul Ross R."/>
            <person name="Yang R."/>
            <person name="Briner A.E."/>
            <person name="Felis G.E."/>
            <person name="de Vos W.M."/>
            <person name="Barrangou R."/>
            <person name="Klaenhammer T.R."/>
            <person name="Caufield P.W."/>
            <person name="Cui Y."/>
            <person name="Zhang H."/>
            <person name="O'Toole P.W."/>
        </authorList>
    </citation>
    <scope>NUCLEOTIDE SEQUENCE [LARGE SCALE GENOMIC DNA]</scope>
    <source>
        <strain evidence="1 2">DSM 20444</strain>
    </source>
</reference>
<keyword evidence="2" id="KW-1185">Reference proteome</keyword>
<dbReference type="EMBL" id="AYYH01000006">
    <property type="protein sequence ID" value="KRN10762.1"/>
    <property type="molecule type" value="Genomic_DNA"/>
</dbReference>
<evidence type="ECO:0000313" key="1">
    <source>
        <dbReference type="EMBL" id="KRN10762.1"/>
    </source>
</evidence>
<dbReference type="AlphaFoldDB" id="A0A0R2ED95"/>